<gene>
    <name evidence="2" type="ORF">ZHAS_00017410</name>
</gene>
<evidence type="ECO:0000313" key="4">
    <source>
        <dbReference type="Proteomes" id="UP000030765"/>
    </source>
</evidence>
<dbReference type="EnsemblMetazoa" id="ASIC017410-RA">
    <property type="protein sequence ID" value="ASIC017410-PA"/>
    <property type="gene ID" value="ASIC017410"/>
</dbReference>
<sequence>MEAVSVFLRVDTFPKPNRSHARPQERSIESNQSTPLRRYAPSKDAISVIAEIRRVCRPQRSADRPSFRSACPNRLEQAPTLW</sequence>
<keyword evidence="4" id="KW-1185">Reference proteome</keyword>
<evidence type="ECO:0000313" key="2">
    <source>
        <dbReference type="EMBL" id="KFB49295.1"/>
    </source>
</evidence>
<proteinExistence type="predicted"/>
<reference evidence="2 4" key="1">
    <citation type="journal article" date="2014" name="BMC Genomics">
        <title>Genome sequence of Anopheles sinensis provides insight into genetics basis of mosquito competence for malaria parasites.</title>
        <authorList>
            <person name="Zhou D."/>
            <person name="Zhang D."/>
            <person name="Ding G."/>
            <person name="Shi L."/>
            <person name="Hou Q."/>
            <person name="Ye Y."/>
            <person name="Xu Y."/>
            <person name="Zhou H."/>
            <person name="Xiong C."/>
            <person name="Li S."/>
            <person name="Yu J."/>
            <person name="Hong S."/>
            <person name="Yu X."/>
            <person name="Zou P."/>
            <person name="Chen C."/>
            <person name="Chang X."/>
            <person name="Wang W."/>
            <person name="Lv Y."/>
            <person name="Sun Y."/>
            <person name="Ma L."/>
            <person name="Shen B."/>
            <person name="Zhu C."/>
        </authorList>
    </citation>
    <scope>NUCLEOTIDE SEQUENCE [LARGE SCALE GENOMIC DNA]</scope>
</reference>
<evidence type="ECO:0000313" key="3">
    <source>
        <dbReference type="EnsemblMetazoa" id="ASIC017410-PA"/>
    </source>
</evidence>
<feature type="region of interest" description="Disordered" evidence="1">
    <location>
        <begin position="13"/>
        <end position="39"/>
    </location>
</feature>
<protein>
    <submittedName>
        <fullName evidence="2 3">Uncharacterized protein</fullName>
    </submittedName>
</protein>
<dbReference type="AlphaFoldDB" id="A0A084WGF1"/>
<accession>A0A084WGF1</accession>
<dbReference type="Proteomes" id="UP000030765">
    <property type="component" value="Unassembled WGS sequence"/>
</dbReference>
<name>A0A084WGF1_ANOSI</name>
<dbReference type="EMBL" id="ATLV01023556">
    <property type="status" value="NOT_ANNOTATED_CDS"/>
    <property type="molecule type" value="Genomic_DNA"/>
</dbReference>
<organism evidence="2">
    <name type="scientific">Anopheles sinensis</name>
    <name type="common">Mosquito</name>
    <dbReference type="NCBI Taxonomy" id="74873"/>
    <lineage>
        <taxon>Eukaryota</taxon>
        <taxon>Metazoa</taxon>
        <taxon>Ecdysozoa</taxon>
        <taxon>Arthropoda</taxon>
        <taxon>Hexapoda</taxon>
        <taxon>Insecta</taxon>
        <taxon>Pterygota</taxon>
        <taxon>Neoptera</taxon>
        <taxon>Endopterygota</taxon>
        <taxon>Diptera</taxon>
        <taxon>Nematocera</taxon>
        <taxon>Culicoidea</taxon>
        <taxon>Culicidae</taxon>
        <taxon>Anophelinae</taxon>
        <taxon>Anopheles</taxon>
    </lineage>
</organism>
<dbReference type="VEuPathDB" id="VectorBase:ASIC017410"/>
<dbReference type="EMBL" id="KE525344">
    <property type="protein sequence ID" value="KFB49295.1"/>
    <property type="molecule type" value="Genomic_DNA"/>
</dbReference>
<reference evidence="3" key="2">
    <citation type="submission" date="2020-05" db="UniProtKB">
        <authorList>
            <consortium name="EnsemblMetazoa"/>
        </authorList>
    </citation>
    <scope>IDENTIFICATION</scope>
</reference>
<evidence type="ECO:0000256" key="1">
    <source>
        <dbReference type="SAM" id="MobiDB-lite"/>
    </source>
</evidence>